<dbReference type="AlphaFoldDB" id="A0A4V6RR03"/>
<dbReference type="InterPro" id="IPR007156">
    <property type="entry name" value="MamQ_LemA"/>
</dbReference>
<name>A0A4V6RR03_9GAMM</name>
<dbReference type="RefSeq" id="WP_133879925.1">
    <property type="nucleotide sequence ID" value="NZ_MWIN01000039.1"/>
</dbReference>
<evidence type="ECO:0000256" key="2">
    <source>
        <dbReference type="ARBA" id="ARBA00008854"/>
    </source>
</evidence>
<comment type="subcellular location">
    <subcellularLocation>
        <location evidence="1">Membrane</location>
        <topology evidence="1">Single-pass membrane protein</topology>
    </subcellularLocation>
</comment>
<dbReference type="InterPro" id="IPR023353">
    <property type="entry name" value="LemA-like_dom_sf"/>
</dbReference>
<evidence type="ECO:0000256" key="4">
    <source>
        <dbReference type="ARBA" id="ARBA00022989"/>
    </source>
</evidence>
<comment type="caution">
    <text evidence="7">The sequence shown here is derived from an EMBL/GenBank/DDBJ whole genome shotgun (WGS) entry which is preliminary data.</text>
</comment>
<dbReference type="OrthoDB" id="9804152at2"/>
<sequence>MLGLTLLGVFVVVGLWLMTVYNRLVASRNGYKNAFSQIDVQLQRRHDLIPNLVETAKSYMKHERETLEAVIAARNSASGALRAVQADPTHPAGMQKLNAAEGVLGGLMSRFMATVEAYPDLKANQNMIQLSSELSQTEDQIAGARLTYNDAVLSYNNLREVFPNNLVAGAFSFSGAEFLKLDDEAARKPVKVSFN</sequence>
<feature type="transmembrane region" description="Helical" evidence="6">
    <location>
        <begin position="6"/>
        <end position="25"/>
    </location>
</feature>
<evidence type="ECO:0000313" key="7">
    <source>
        <dbReference type="EMBL" id="TDU31332.1"/>
    </source>
</evidence>
<evidence type="ECO:0000256" key="6">
    <source>
        <dbReference type="SAM" id="Phobius"/>
    </source>
</evidence>
<dbReference type="SUPFAM" id="SSF140478">
    <property type="entry name" value="LemA-like"/>
    <property type="match status" value="1"/>
</dbReference>
<keyword evidence="5 6" id="KW-0472">Membrane</keyword>
<protein>
    <submittedName>
        <fullName evidence="7">LemA protein</fullName>
    </submittedName>
</protein>
<evidence type="ECO:0000313" key="8">
    <source>
        <dbReference type="Proteomes" id="UP000295341"/>
    </source>
</evidence>
<keyword evidence="3 6" id="KW-0812">Transmembrane</keyword>
<evidence type="ECO:0000256" key="1">
    <source>
        <dbReference type="ARBA" id="ARBA00004167"/>
    </source>
</evidence>
<reference evidence="7 8" key="1">
    <citation type="submission" date="2019-03" db="EMBL/GenBank/DDBJ databases">
        <title>Genomic Encyclopedia of Type Strains, Phase IV (KMG-IV): sequencing the most valuable type-strain genomes for metagenomic binning, comparative biology and taxonomic classification.</title>
        <authorList>
            <person name="Goeker M."/>
        </authorList>
    </citation>
    <scope>NUCLEOTIDE SEQUENCE [LARGE SCALE GENOMIC DNA]</scope>
    <source>
        <strain evidence="7 8">DSM 26377</strain>
    </source>
</reference>
<accession>A0A4V6RR03</accession>
<keyword evidence="8" id="KW-1185">Reference proteome</keyword>
<comment type="similarity">
    <text evidence="2">Belongs to the LemA family.</text>
</comment>
<dbReference type="Proteomes" id="UP000295341">
    <property type="component" value="Unassembled WGS sequence"/>
</dbReference>
<evidence type="ECO:0000256" key="3">
    <source>
        <dbReference type="ARBA" id="ARBA00022692"/>
    </source>
</evidence>
<organism evidence="7 8">
    <name type="scientific">Panacagrimonas perspica</name>
    <dbReference type="NCBI Taxonomy" id="381431"/>
    <lineage>
        <taxon>Bacteria</taxon>
        <taxon>Pseudomonadati</taxon>
        <taxon>Pseudomonadota</taxon>
        <taxon>Gammaproteobacteria</taxon>
        <taxon>Nevskiales</taxon>
        <taxon>Nevskiaceae</taxon>
        <taxon>Panacagrimonas</taxon>
    </lineage>
</organism>
<gene>
    <name evidence="7" type="ORF">DFR24_0699</name>
</gene>
<dbReference type="EMBL" id="SOBT01000008">
    <property type="protein sequence ID" value="TDU31332.1"/>
    <property type="molecule type" value="Genomic_DNA"/>
</dbReference>
<keyword evidence="4 6" id="KW-1133">Transmembrane helix</keyword>
<dbReference type="GO" id="GO:0016020">
    <property type="term" value="C:membrane"/>
    <property type="evidence" value="ECO:0007669"/>
    <property type="project" value="UniProtKB-SubCell"/>
</dbReference>
<dbReference type="PANTHER" id="PTHR34478">
    <property type="entry name" value="PROTEIN LEMA"/>
    <property type="match status" value="1"/>
</dbReference>
<dbReference type="Pfam" id="PF04011">
    <property type="entry name" value="LemA"/>
    <property type="match status" value="1"/>
</dbReference>
<dbReference type="PANTHER" id="PTHR34478:SF1">
    <property type="entry name" value="PROTEIN LEMA"/>
    <property type="match status" value="1"/>
</dbReference>
<evidence type="ECO:0000256" key="5">
    <source>
        <dbReference type="ARBA" id="ARBA00023136"/>
    </source>
</evidence>
<proteinExistence type="inferred from homology"/>
<dbReference type="Gene3D" id="1.20.1440.20">
    <property type="entry name" value="LemA-like domain"/>
    <property type="match status" value="1"/>
</dbReference>